<feature type="non-terminal residue" evidence="2">
    <location>
        <position position="1"/>
    </location>
</feature>
<evidence type="ECO:0000256" key="1">
    <source>
        <dbReference type="SAM" id="MobiDB-lite"/>
    </source>
</evidence>
<dbReference type="AlphaFoldDB" id="A0A5J4T677"/>
<feature type="non-terminal residue" evidence="2">
    <location>
        <position position="348"/>
    </location>
</feature>
<feature type="region of interest" description="Disordered" evidence="1">
    <location>
        <begin position="67"/>
        <end position="149"/>
    </location>
</feature>
<dbReference type="Proteomes" id="UP000324800">
    <property type="component" value="Unassembled WGS sequence"/>
</dbReference>
<dbReference type="EMBL" id="SNRW01037181">
    <property type="protein sequence ID" value="KAA6353936.1"/>
    <property type="molecule type" value="Genomic_DNA"/>
</dbReference>
<accession>A0A5J4T677</accession>
<comment type="caution">
    <text evidence="2">The sequence shown here is derived from an EMBL/GenBank/DDBJ whole genome shotgun (WGS) entry which is preliminary data.</text>
</comment>
<feature type="compositionally biased region" description="Low complexity" evidence="1">
    <location>
        <begin position="69"/>
        <end position="85"/>
    </location>
</feature>
<evidence type="ECO:0000313" key="3">
    <source>
        <dbReference type="Proteomes" id="UP000324800"/>
    </source>
</evidence>
<gene>
    <name evidence="2" type="ORF">EZS28_050537</name>
</gene>
<name>A0A5J4T677_9EUKA</name>
<protein>
    <submittedName>
        <fullName evidence="2">Uncharacterized protein</fullName>
    </submittedName>
</protein>
<reference evidence="2 3" key="1">
    <citation type="submission" date="2019-03" db="EMBL/GenBank/DDBJ databases">
        <title>Single cell metagenomics reveals metabolic interactions within the superorganism composed of flagellate Streblomastix strix and complex community of Bacteroidetes bacteria on its surface.</title>
        <authorList>
            <person name="Treitli S.C."/>
            <person name="Kolisko M."/>
            <person name="Husnik F."/>
            <person name="Keeling P."/>
            <person name="Hampl V."/>
        </authorList>
    </citation>
    <scope>NUCLEOTIDE SEQUENCE [LARGE SCALE GENOMIC DNA]</scope>
    <source>
        <strain evidence="2">ST1C</strain>
    </source>
</reference>
<organism evidence="2 3">
    <name type="scientific">Streblomastix strix</name>
    <dbReference type="NCBI Taxonomy" id="222440"/>
    <lineage>
        <taxon>Eukaryota</taxon>
        <taxon>Metamonada</taxon>
        <taxon>Preaxostyla</taxon>
        <taxon>Oxymonadida</taxon>
        <taxon>Streblomastigidae</taxon>
        <taxon>Streblomastix</taxon>
    </lineage>
</organism>
<feature type="compositionally biased region" description="Acidic residues" evidence="1">
    <location>
        <begin position="123"/>
        <end position="143"/>
    </location>
</feature>
<sequence length="348" mass="40657">QASYLDLLKKLSAKLLYLAIETISIIPMKQEASREKQTIIDHAEAICSTIAGLPSYIHDKCDLERLTKSRNGQNKQKQKQQQPIKSNKRQKTLFQKEMLDDDDDNEEEEEEEEEERKRKKEGEEEDEEEEEQIEDESEEEDNEKFEFKKRKDKRTNLQRKIVMMQNNDNEDLGSEEEQENADEIKERYKNGKLTLDQLIQINPKQIKRADRMVNQGRIGDSYSRISDTAEGIKILEPGEQTYKILMDLLCTNNNNTIKPSYVNNNNNNYKDLKQSPNAPSPHQIFSKFTLEVFEQVIRSTKRGTAPGPTGWSGDAIKKLCLGNQAYMRLMYHFYKACIFAQFYPKAFF</sequence>
<evidence type="ECO:0000313" key="2">
    <source>
        <dbReference type="EMBL" id="KAA6353936.1"/>
    </source>
</evidence>
<proteinExistence type="predicted"/>
<feature type="compositionally biased region" description="Acidic residues" evidence="1">
    <location>
        <begin position="99"/>
        <end position="114"/>
    </location>
</feature>